<name>A3NQ32_BURP0</name>
<accession>A3NQ32</accession>
<protein>
    <submittedName>
        <fullName evidence="2">Uncharacterized protein</fullName>
    </submittedName>
</protein>
<dbReference type="EMBL" id="CP000572">
    <property type="protein sequence ID" value="ABN91563.1"/>
    <property type="molecule type" value="Genomic_DNA"/>
</dbReference>
<evidence type="ECO:0000313" key="3">
    <source>
        <dbReference type="Proteomes" id="UP000006738"/>
    </source>
</evidence>
<evidence type="ECO:0000313" key="2">
    <source>
        <dbReference type="EMBL" id="ABN91563.1"/>
    </source>
</evidence>
<proteinExistence type="predicted"/>
<gene>
    <name evidence="2" type="ordered locus">BURPS1106A_0170</name>
</gene>
<sequence>MRPKAPQVLFRFGGSCMRESVRRPRGAMSGISAAPFWAARTCLYWVGRRSRRASDHRRARSSFTEYHGDSDRR</sequence>
<dbReference type="KEGG" id="bpl:BURPS1106A_0170"/>
<dbReference type="Proteomes" id="UP000006738">
    <property type="component" value="Chromosome I"/>
</dbReference>
<feature type="compositionally biased region" description="Basic residues" evidence="1">
    <location>
        <begin position="49"/>
        <end position="60"/>
    </location>
</feature>
<organism evidence="2 3">
    <name type="scientific">Burkholderia pseudomallei (strain 1106a)</name>
    <dbReference type="NCBI Taxonomy" id="357348"/>
    <lineage>
        <taxon>Bacteria</taxon>
        <taxon>Pseudomonadati</taxon>
        <taxon>Pseudomonadota</taxon>
        <taxon>Betaproteobacteria</taxon>
        <taxon>Burkholderiales</taxon>
        <taxon>Burkholderiaceae</taxon>
        <taxon>Burkholderia</taxon>
        <taxon>pseudomallei group</taxon>
    </lineage>
</organism>
<dbReference type="HOGENOM" id="CLU_2697577_0_0_4"/>
<feature type="region of interest" description="Disordered" evidence="1">
    <location>
        <begin position="49"/>
        <end position="73"/>
    </location>
</feature>
<reference evidence="2 3" key="1">
    <citation type="submission" date="2007-02" db="EMBL/GenBank/DDBJ databases">
        <authorList>
            <person name="DeShazer D."/>
            <person name="Woods D.E."/>
            <person name="Nierman W.C."/>
        </authorList>
    </citation>
    <scope>NUCLEOTIDE SEQUENCE [LARGE SCALE GENOMIC DNA]</scope>
    <source>
        <strain evidence="2 3">1106a</strain>
    </source>
</reference>
<evidence type="ECO:0000256" key="1">
    <source>
        <dbReference type="SAM" id="MobiDB-lite"/>
    </source>
</evidence>
<dbReference type="AlphaFoldDB" id="A3NQ32"/>